<dbReference type="PANTHER" id="PTHR39158:SF1">
    <property type="entry name" value="DNAJ HOMOLOG SUBFAMILY C MEMBER 28"/>
    <property type="match status" value="1"/>
</dbReference>
<proteinExistence type="predicted"/>
<dbReference type="PANTHER" id="PTHR39158">
    <property type="entry name" value="OS08G0560600 PROTEIN"/>
    <property type="match status" value="1"/>
</dbReference>
<gene>
    <name evidence="3" type="ORF">GCM10022394_32790</name>
</gene>
<dbReference type="InterPro" id="IPR018961">
    <property type="entry name" value="DnaJ_homolog_subfam-C_membr-28"/>
</dbReference>
<sequence>MWLIDQLAEQAIDKARREGQLDNLPGEGKPLLLEDDSQVPERLRAGYRLLKNGGFLPPELEARKEYLALHALLETVEAPQKAELQRRIRQLELTLGDRFRQLPTAVKRQAAARKPGSRHPDCRRTS</sequence>
<organism evidence="3 4">
    <name type="scientific">Zobellella aerophila</name>
    <dbReference type="NCBI Taxonomy" id="870480"/>
    <lineage>
        <taxon>Bacteria</taxon>
        <taxon>Pseudomonadati</taxon>
        <taxon>Pseudomonadota</taxon>
        <taxon>Gammaproteobacteria</taxon>
        <taxon>Aeromonadales</taxon>
        <taxon>Aeromonadaceae</taxon>
        <taxon>Zobellella</taxon>
    </lineage>
</organism>
<reference evidence="4" key="1">
    <citation type="journal article" date="2019" name="Int. J. Syst. Evol. Microbiol.">
        <title>The Global Catalogue of Microorganisms (GCM) 10K type strain sequencing project: providing services to taxonomists for standard genome sequencing and annotation.</title>
        <authorList>
            <consortium name="The Broad Institute Genomics Platform"/>
            <consortium name="The Broad Institute Genome Sequencing Center for Infectious Disease"/>
            <person name="Wu L."/>
            <person name="Ma J."/>
        </authorList>
    </citation>
    <scope>NUCLEOTIDE SEQUENCE [LARGE SCALE GENOMIC DNA]</scope>
    <source>
        <strain evidence="4">JCM 17110</strain>
    </source>
</reference>
<dbReference type="EMBL" id="BAABCX010000007">
    <property type="protein sequence ID" value="GAA3550091.1"/>
    <property type="molecule type" value="Genomic_DNA"/>
</dbReference>
<comment type="caution">
    <text evidence="3">The sequence shown here is derived from an EMBL/GenBank/DDBJ whole genome shotgun (WGS) entry which is preliminary data.</text>
</comment>
<keyword evidence="4" id="KW-1185">Reference proteome</keyword>
<evidence type="ECO:0000313" key="3">
    <source>
        <dbReference type="EMBL" id="GAA3550091.1"/>
    </source>
</evidence>
<dbReference type="Pfam" id="PF09350">
    <property type="entry name" value="DJC28_CD"/>
    <property type="match status" value="1"/>
</dbReference>
<name>A0ABP6WGU6_9GAMM</name>
<dbReference type="RefSeq" id="WP_344959914.1">
    <property type="nucleotide sequence ID" value="NZ_BAABCX010000007.1"/>
</dbReference>
<evidence type="ECO:0000313" key="4">
    <source>
        <dbReference type="Proteomes" id="UP001500795"/>
    </source>
</evidence>
<evidence type="ECO:0000259" key="2">
    <source>
        <dbReference type="Pfam" id="PF09350"/>
    </source>
</evidence>
<feature type="domain" description="DnaJ homologue subfamily C member 28 conserved" evidence="2">
    <location>
        <begin position="7"/>
        <end position="73"/>
    </location>
</feature>
<evidence type="ECO:0000256" key="1">
    <source>
        <dbReference type="SAM" id="MobiDB-lite"/>
    </source>
</evidence>
<accession>A0ABP6WGU6</accession>
<dbReference type="Proteomes" id="UP001500795">
    <property type="component" value="Unassembled WGS sequence"/>
</dbReference>
<dbReference type="InterPro" id="IPR052573">
    <property type="entry name" value="DnaJ_C_subfamily_28"/>
</dbReference>
<feature type="region of interest" description="Disordered" evidence="1">
    <location>
        <begin position="104"/>
        <end position="126"/>
    </location>
</feature>
<protein>
    <submittedName>
        <fullName evidence="3">DUF1992 domain-containing protein</fullName>
    </submittedName>
</protein>